<dbReference type="OrthoDB" id="9781367at2"/>
<dbReference type="InterPro" id="IPR029044">
    <property type="entry name" value="Nucleotide-diphossugar_trans"/>
</dbReference>
<evidence type="ECO:0000313" key="3">
    <source>
        <dbReference type="Proteomes" id="UP000295129"/>
    </source>
</evidence>
<evidence type="ECO:0000313" key="2">
    <source>
        <dbReference type="EMBL" id="TDN48616.1"/>
    </source>
</evidence>
<dbReference type="RefSeq" id="WP_133593167.1">
    <property type="nucleotide sequence ID" value="NZ_SNVV01000014.1"/>
</dbReference>
<accession>A0A4R6DTW2</accession>
<reference evidence="2 3" key="1">
    <citation type="submission" date="2019-03" db="EMBL/GenBank/DDBJ databases">
        <title>Genomic Encyclopedia of Type Strains, Phase IV (KMG-IV): sequencing the most valuable type-strain genomes for metagenomic binning, comparative biology and taxonomic classification.</title>
        <authorList>
            <person name="Goeker M."/>
        </authorList>
    </citation>
    <scope>NUCLEOTIDE SEQUENCE [LARGE SCALE GENOMIC DNA]</scope>
    <source>
        <strain evidence="2 3">DSM 12121</strain>
    </source>
</reference>
<dbReference type="PANTHER" id="PTHR43685">
    <property type="entry name" value="GLYCOSYLTRANSFERASE"/>
    <property type="match status" value="1"/>
</dbReference>
<dbReference type="InterPro" id="IPR050834">
    <property type="entry name" value="Glycosyltransf_2"/>
</dbReference>
<gene>
    <name evidence="2" type="ORF">C7389_1143</name>
</gene>
<dbReference type="InterPro" id="IPR001173">
    <property type="entry name" value="Glyco_trans_2-like"/>
</dbReference>
<dbReference type="EMBL" id="SNVV01000014">
    <property type="protein sequence ID" value="TDN48616.1"/>
    <property type="molecule type" value="Genomic_DNA"/>
</dbReference>
<evidence type="ECO:0000259" key="1">
    <source>
        <dbReference type="Pfam" id="PF00535"/>
    </source>
</evidence>
<protein>
    <submittedName>
        <fullName evidence="2">Glycosyl transferase family 2</fullName>
    </submittedName>
</protein>
<name>A0A4R6DTW2_9RHOO</name>
<dbReference type="PANTHER" id="PTHR43685:SF2">
    <property type="entry name" value="GLYCOSYLTRANSFERASE 2-LIKE DOMAIN-CONTAINING PROTEIN"/>
    <property type="match status" value="1"/>
</dbReference>
<comment type="caution">
    <text evidence="2">The sequence shown here is derived from an EMBL/GenBank/DDBJ whole genome shotgun (WGS) entry which is preliminary data.</text>
</comment>
<dbReference type="AlphaFoldDB" id="A0A4R6DTW2"/>
<dbReference type="Pfam" id="PF00535">
    <property type="entry name" value="Glycos_transf_2"/>
    <property type="match status" value="1"/>
</dbReference>
<dbReference type="Gene3D" id="3.90.550.10">
    <property type="entry name" value="Spore Coat Polysaccharide Biosynthesis Protein SpsA, Chain A"/>
    <property type="match status" value="1"/>
</dbReference>
<dbReference type="GO" id="GO:0016740">
    <property type="term" value="F:transferase activity"/>
    <property type="evidence" value="ECO:0007669"/>
    <property type="project" value="UniProtKB-KW"/>
</dbReference>
<dbReference type="CDD" id="cd00761">
    <property type="entry name" value="Glyco_tranf_GTA_type"/>
    <property type="match status" value="1"/>
</dbReference>
<dbReference type="SUPFAM" id="SSF53448">
    <property type="entry name" value="Nucleotide-diphospho-sugar transferases"/>
    <property type="match status" value="1"/>
</dbReference>
<keyword evidence="2" id="KW-0808">Transferase</keyword>
<proteinExistence type="predicted"/>
<feature type="domain" description="Glycosyltransferase 2-like" evidence="1">
    <location>
        <begin position="4"/>
        <end position="109"/>
    </location>
</feature>
<organism evidence="2 3">
    <name type="scientific">Azoarcus indigens</name>
    <dbReference type="NCBI Taxonomy" id="29545"/>
    <lineage>
        <taxon>Bacteria</taxon>
        <taxon>Pseudomonadati</taxon>
        <taxon>Pseudomonadota</taxon>
        <taxon>Betaproteobacteria</taxon>
        <taxon>Rhodocyclales</taxon>
        <taxon>Zoogloeaceae</taxon>
        <taxon>Azoarcus</taxon>
    </lineage>
</organism>
<sequence length="391" mass="45088">MKFSVLLPTRNRLDLLRLAVETVRRQDYDDWEVVVSDNASDDDIRGFVDALADERIRYIRSDSLIPVTDNWNRALAHCTGDYIIMLGDDDGILPGYFSSARRLIETHEAPEVLYTCALLYAYPGVLMGSPDGFLISYEKRSIFKDSKQAFLLSKTEAREYVDDSLDFRVNFDYNMQFFLVSRKAVDRLQAFGTFYQSPYPDYYAANVLLYLADSILIVPAPMVTIGISPKSFGYYYFNDKESAGTAFLNNMQSDPLLAHLDQVVLPGTDMNNCWLMAMETVALRLGLKANHARYRELQMRAVFANALRNDRHKASRIAALHKKTTWQERRQFVWPWMLANTFTNDEKRKKKADELITQAKSHPPAEMPPTPGRFENMMEVYDFFARRSDPM</sequence>
<dbReference type="Proteomes" id="UP000295129">
    <property type="component" value="Unassembled WGS sequence"/>
</dbReference>
<keyword evidence="3" id="KW-1185">Reference proteome</keyword>